<sequence>MPVHGADRTQGDSSSHEPQDTGDPAQDSRHLAGNSAFHTPLLYRVHVHDDGQAVHHVALARAEAVTAPARDVATDRLRFHLANPGALPRRAAGSPTTALAAVTTDLAWALTAMHGRLSGWKTHLVLLDAARLPGGALHRYNDLGRRVADPFAAAKRHEWLVWGPVPPAAVVHEWSHARVDASGLTQVLPALRALRSPTGGKSLPAFREGMRRGREAFTAEAAEAMARALVRGLKMDPRAVWVRQLFLFLLGLAWGIEVQDEMDAVEVELGCDEESRRLVVRFEEALARLQAEQEAECGDDAGDELTRVMQKLSVAK</sequence>
<keyword evidence="4" id="KW-1185">Reference proteome</keyword>
<dbReference type="InterPro" id="IPR056009">
    <property type="entry name" value="DUF7587"/>
</dbReference>
<name>A0AAD9I020_9PEZI</name>
<feature type="compositionally biased region" description="Basic and acidic residues" evidence="1">
    <location>
        <begin position="1"/>
        <end position="19"/>
    </location>
</feature>
<organism evidence="3 4">
    <name type="scientific">Phyllachora maydis</name>
    <dbReference type="NCBI Taxonomy" id="1825666"/>
    <lineage>
        <taxon>Eukaryota</taxon>
        <taxon>Fungi</taxon>
        <taxon>Dikarya</taxon>
        <taxon>Ascomycota</taxon>
        <taxon>Pezizomycotina</taxon>
        <taxon>Sordariomycetes</taxon>
        <taxon>Sordariomycetidae</taxon>
        <taxon>Phyllachorales</taxon>
        <taxon>Phyllachoraceae</taxon>
        <taxon>Phyllachora</taxon>
    </lineage>
</organism>
<comment type="caution">
    <text evidence="3">The sequence shown here is derived from an EMBL/GenBank/DDBJ whole genome shotgun (WGS) entry which is preliminary data.</text>
</comment>
<accession>A0AAD9I020</accession>
<feature type="domain" description="DUF7587" evidence="2">
    <location>
        <begin position="40"/>
        <end position="176"/>
    </location>
</feature>
<gene>
    <name evidence="3" type="ORF">P8C59_002760</name>
</gene>
<evidence type="ECO:0000256" key="1">
    <source>
        <dbReference type="SAM" id="MobiDB-lite"/>
    </source>
</evidence>
<dbReference type="AlphaFoldDB" id="A0AAD9I020"/>
<evidence type="ECO:0000313" key="3">
    <source>
        <dbReference type="EMBL" id="KAK2068095.1"/>
    </source>
</evidence>
<evidence type="ECO:0000313" key="4">
    <source>
        <dbReference type="Proteomes" id="UP001217918"/>
    </source>
</evidence>
<dbReference type="Pfam" id="PF24494">
    <property type="entry name" value="DUF7587"/>
    <property type="match status" value="1"/>
</dbReference>
<dbReference type="EMBL" id="JAQQPM010000002">
    <property type="protein sequence ID" value="KAK2068095.1"/>
    <property type="molecule type" value="Genomic_DNA"/>
</dbReference>
<feature type="region of interest" description="Disordered" evidence="1">
    <location>
        <begin position="1"/>
        <end position="31"/>
    </location>
</feature>
<reference evidence="3" key="1">
    <citation type="journal article" date="2023" name="Mol. Plant Microbe Interact.">
        <title>Elucidating the Obligate Nature and Biological Capacity of an Invasive Fungal Corn Pathogen.</title>
        <authorList>
            <person name="MacCready J.S."/>
            <person name="Roggenkamp E.M."/>
            <person name="Gdanetz K."/>
            <person name="Chilvers M.I."/>
        </authorList>
    </citation>
    <scope>NUCLEOTIDE SEQUENCE</scope>
    <source>
        <strain evidence="3">PM02</strain>
    </source>
</reference>
<proteinExistence type="predicted"/>
<dbReference type="Proteomes" id="UP001217918">
    <property type="component" value="Unassembled WGS sequence"/>
</dbReference>
<protein>
    <recommendedName>
        <fullName evidence="2">DUF7587 domain-containing protein</fullName>
    </recommendedName>
</protein>
<evidence type="ECO:0000259" key="2">
    <source>
        <dbReference type="Pfam" id="PF24494"/>
    </source>
</evidence>